<dbReference type="Gene3D" id="2.60.120.260">
    <property type="entry name" value="Galactose-binding domain-like"/>
    <property type="match status" value="1"/>
</dbReference>
<evidence type="ECO:0000256" key="3">
    <source>
        <dbReference type="ARBA" id="ARBA00012754"/>
    </source>
</evidence>
<evidence type="ECO:0000259" key="8">
    <source>
        <dbReference type="Pfam" id="PF00703"/>
    </source>
</evidence>
<dbReference type="EC" id="3.2.1.25" evidence="3"/>
<dbReference type="Proteomes" id="UP001589747">
    <property type="component" value="Unassembled WGS sequence"/>
</dbReference>
<feature type="domain" description="Glycoside hydrolase family 2 immunoglobulin-like beta-sandwich" evidence="8">
    <location>
        <begin position="256"/>
        <end position="336"/>
    </location>
</feature>
<proteinExistence type="inferred from homology"/>
<keyword evidence="5 11" id="KW-0378">Hydrolase</keyword>
<dbReference type="RefSeq" id="WP_377499691.1">
    <property type="nucleotide sequence ID" value="NZ_JBHMDO010000042.1"/>
</dbReference>
<name>A0ABV5KYB7_9BACL</name>
<comment type="similarity">
    <text evidence="2">Belongs to the glycosyl hydrolase 2 family.</text>
</comment>
<dbReference type="InterPro" id="IPR006102">
    <property type="entry name" value="Ig-like_GH2"/>
</dbReference>
<dbReference type="Pfam" id="PF22666">
    <property type="entry name" value="Glyco_hydro_2_N2"/>
    <property type="match status" value="1"/>
</dbReference>
<dbReference type="PANTHER" id="PTHR43730">
    <property type="entry name" value="BETA-MANNOSIDASE"/>
    <property type="match status" value="1"/>
</dbReference>
<dbReference type="Pfam" id="PF02836">
    <property type="entry name" value="Glyco_hydro_2_C"/>
    <property type="match status" value="1"/>
</dbReference>
<feature type="region of interest" description="Disordered" evidence="7">
    <location>
        <begin position="229"/>
        <end position="256"/>
    </location>
</feature>
<feature type="domain" description="Beta-mannosidase-like galactose-binding" evidence="10">
    <location>
        <begin position="42"/>
        <end position="188"/>
    </location>
</feature>
<comment type="caution">
    <text evidence="11">The sequence shown here is derived from an EMBL/GenBank/DDBJ whole genome shotgun (WGS) entry which is preliminary data.</text>
</comment>
<evidence type="ECO:0000256" key="5">
    <source>
        <dbReference type="ARBA" id="ARBA00022801"/>
    </source>
</evidence>
<gene>
    <name evidence="11" type="ORF">ACFFSY_26110</name>
</gene>
<dbReference type="InterPro" id="IPR036156">
    <property type="entry name" value="Beta-gal/glucu_dom_sf"/>
</dbReference>
<dbReference type="Gene3D" id="2.60.40.10">
    <property type="entry name" value="Immunoglobulins"/>
    <property type="match status" value="1"/>
</dbReference>
<feature type="domain" description="Glycoside hydrolase family 2 catalytic" evidence="9">
    <location>
        <begin position="354"/>
        <end position="505"/>
    </location>
</feature>
<evidence type="ECO:0000313" key="11">
    <source>
        <dbReference type="EMBL" id="MFB9329428.1"/>
    </source>
</evidence>
<dbReference type="InterPro" id="IPR050887">
    <property type="entry name" value="Beta-mannosidase_GH2"/>
</dbReference>
<keyword evidence="6" id="KW-0326">Glycosidase</keyword>
<dbReference type="SUPFAM" id="SSF51445">
    <property type="entry name" value="(Trans)glycosidases"/>
    <property type="match status" value="1"/>
</dbReference>
<keyword evidence="4" id="KW-0732">Signal</keyword>
<dbReference type="InterPro" id="IPR013783">
    <property type="entry name" value="Ig-like_fold"/>
</dbReference>
<organism evidence="11 12">
    <name type="scientific">Paenibacillus aurantiacus</name>
    <dbReference type="NCBI Taxonomy" id="1936118"/>
    <lineage>
        <taxon>Bacteria</taxon>
        <taxon>Bacillati</taxon>
        <taxon>Bacillota</taxon>
        <taxon>Bacilli</taxon>
        <taxon>Bacillales</taxon>
        <taxon>Paenibacillaceae</taxon>
        <taxon>Paenibacillus</taxon>
    </lineage>
</organism>
<dbReference type="InterPro" id="IPR008979">
    <property type="entry name" value="Galactose-bd-like_sf"/>
</dbReference>
<dbReference type="EMBL" id="JBHMDO010000042">
    <property type="protein sequence ID" value="MFB9329428.1"/>
    <property type="molecule type" value="Genomic_DNA"/>
</dbReference>
<dbReference type="PANTHER" id="PTHR43730:SF1">
    <property type="entry name" value="BETA-MANNOSIDASE"/>
    <property type="match status" value="1"/>
</dbReference>
<sequence>MTTMNAMEWNLGGDGWELKGFWPWVPLKGTSMEIGNELMGVTDWMPATVPGGVHHDLYRAGLLANPYRDLNSLHAEWVENRWWVYRKRFQAPVHAGVTMQLICRGLDYEAMVYWNGVLLGEHKGMYEAAAFDVTDHYRAEEDVELLVVFKQAPDEMGQIGRTSETFTQKSRFNYKWDFSTRLVNVGIWDDIVLAAKGAYSLGELSVTTDVRDGAGLIRVEAAIERNGNRGIGSAVGTEETRSETPRDAAGSGAKQSDTEAGSIVLIVKLYDPDGRLAQTKRIAPNDAGLAACTLEVESPRLWYPSGYGDQPLYRVELIMADDAGEYDSRSLRTGIRRLEYIQNEESPVDALPYTFVVNGRKIYVKGANLTPLDHLYGNVAGERYDWMVRLAQAGNLNLLRIWGGGIIEKKALYDLCDELGILVWQEFIQSSSGIDNEPSKRPEFLPLLACNAAAALKDRRNHVSLTVWSGGNELMSAPNVPSTFADENLAMLRELVRLHDSGRLFLPTSASGPVQYITEERGVSHDVHGHWKYMGNPDHYRIYGQADHLFHSEFGVDGLSGVKSIRKFIGEAHRKPVPMKDSLVWRHHGEWWDTFDRDTSLFGPMTALAQFADCSQWIQAEGLRYILDANRRRKFNNSGSIIWQLNEPWPNVTCTNLVDYYMEPKMAYYWVREAFQSRRASLDYARLDWSAGETISLPVYAATDGESADCLVCAEVVDSAGAILHGQAFQGCTSADKTLLLGSLSFQAPETADGLFYVRLTLAVNGEEASGPSAPYIFSTRPDPIFAPALAIAGGKLEAEALGEWVPETGNDDIADDSVLTREYVVKNTGDRVLLHVYPTERTDLYWTMASDAYFSLFPGEERVVRVTCRKRTGELFADASSDDAHALDAQERPHIDFHYFNAAAAANTYP</sequence>
<protein>
    <recommendedName>
        <fullName evidence="3">beta-mannosidase</fullName>
        <ecNumber evidence="3">3.2.1.25</ecNumber>
    </recommendedName>
</protein>
<dbReference type="GO" id="GO:0016787">
    <property type="term" value="F:hydrolase activity"/>
    <property type="evidence" value="ECO:0007669"/>
    <property type="project" value="UniProtKB-KW"/>
</dbReference>
<keyword evidence="12" id="KW-1185">Reference proteome</keyword>
<evidence type="ECO:0000256" key="2">
    <source>
        <dbReference type="ARBA" id="ARBA00007401"/>
    </source>
</evidence>
<dbReference type="Pfam" id="PF00703">
    <property type="entry name" value="Glyco_hydro_2"/>
    <property type="match status" value="1"/>
</dbReference>
<evidence type="ECO:0000256" key="7">
    <source>
        <dbReference type="SAM" id="MobiDB-lite"/>
    </source>
</evidence>
<evidence type="ECO:0000259" key="9">
    <source>
        <dbReference type="Pfam" id="PF02836"/>
    </source>
</evidence>
<evidence type="ECO:0000259" key="10">
    <source>
        <dbReference type="Pfam" id="PF22666"/>
    </source>
</evidence>
<comment type="catalytic activity">
    <reaction evidence="1">
        <text>Hydrolysis of terminal, non-reducing beta-D-mannose residues in beta-D-mannosides.</text>
        <dbReference type="EC" id="3.2.1.25"/>
    </reaction>
</comment>
<accession>A0ABV5KYB7</accession>
<dbReference type="SUPFAM" id="SSF49303">
    <property type="entry name" value="beta-Galactosidase/glucuronidase domain"/>
    <property type="match status" value="1"/>
</dbReference>
<dbReference type="InterPro" id="IPR054593">
    <property type="entry name" value="Beta-mannosidase-like_N2"/>
</dbReference>
<dbReference type="SUPFAM" id="SSF49785">
    <property type="entry name" value="Galactose-binding domain-like"/>
    <property type="match status" value="1"/>
</dbReference>
<evidence type="ECO:0000256" key="1">
    <source>
        <dbReference type="ARBA" id="ARBA00000829"/>
    </source>
</evidence>
<evidence type="ECO:0000256" key="4">
    <source>
        <dbReference type="ARBA" id="ARBA00022729"/>
    </source>
</evidence>
<dbReference type="InterPro" id="IPR017853">
    <property type="entry name" value="GH"/>
</dbReference>
<evidence type="ECO:0000313" key="12">
    <source>
        <dbReference type="Proteomes" id="UP001589747"/>
    </source>
</evidence>
<reference evidence="11 12" key="1">
    <citation type="submission" date="2024-09" db="EMBL/GenBank/DDBJ databases">
        <authorList>
            <person name="Sun Q."/>
            <person name="Mori K."/>
        </authorList>
    </citation>
    <scope>NUCLEOTIDE SEQUENCE [LARGE SCALE GENOMIC DNA]</scope>
    <source>
        <strain evidence="11 12">TISTR 2452</strain>
    </source>
</reference>
<evidence type="ECO:0000256" key="6">
    <source>
        <dbReference type="ARBA" id="ARBA00023295"/>
    </source>
</evidence>
<dbReference type="InterPro" id="IPR006103">
    <property type="entry name" value="Glyco_hydro_2_cat"/>
</dbReference>
<dbReference type="Gene3D" id="3.20.20.80">
    <property type="entry name" value="Glycosidases"/>
    <property type="match status" value="1"/>
</dbReference>